<evidence type="ECO:0000313" key="5">
    <source>
        <dbReference type="Proteomes" id="UP000199266"/>
    </source>
</evidence>
<gene>
    <name evidence="4" type="ORF">SAMN03080603_01463</name>
</gene>
<evidence type="ECO:0000256" key="2">
    <source>
        <dbReference type="ARBA" id="ARBA00023239"/>
    </source>
</evidence>
<dbReference type="EMBL" id="FNPD01000008">
    <property type="protein sequence ID" value="SDY01066.1"/>
    <property type="molecule type" value="Genomic_DNA"/>
</dbReference>
<dbReference type="RefSeq" id="WP_091461716.1">
    <property type="nucleotide sequence ID" value="NZ_FNPD01000008.1"/>
</dbReference>
<dbReference type="InterPro" id="IPR050197">
    <property type="entry name" value="Aldolase_class_II_sugar_metab"/>
</dbReference>
<dbReference type="InterPro" id="IPR036409">
    <property type="entry name" value="Aldolase_II/adducin_N_sf"/>
</dbReference>
<accession>A0A1H3GCQ8</accession>
<dbReference type="AlphaFoldDB" id="A0A1H3GCQ8"/>
<dbReference type="SMART" id="SM01007">
    <property type="entry name" value="Aldolase_II"/>
    <property type="match status" value="1"/>
</dbReference>
<feature type="domain" description="Class II aldolase/adducin N-terminal" evidence="3">
    <location>
        <begin position="8"/>
        <end position="185"/>
    </location>
</feature>
<name>A0A1H3GCQ8_9BACT</name>
<dbReference type="GO" id="GO:0046872">
    <property type="term" value="F:metal ion binding"/>
    <property type="evidence" value="ECO:0007669"/>
    <property type="project" value="UniProtKB-KW"/>
</dbReference>
<dbReference type="GO" id="GO:0016832">
    <property type="term" value="F:aldehyde-lyase activity"/>
    <property type="evidence" value="ECO:0007669"/>
    <property type="project" value="TreeGrafter"/>
</dbReference>
<dbReference type="Pfam" id="PF00596">
    <property type="entry name" value="Aldolase_II"/>
    <property type="match status" value="1"/>
</dbReference>
<reference evidence="5" key="1">
    <citation type="submission" date="2016-10" db="EMBL/GenBank/DDBJ databases">
        <authorList>
            <person name="Varghese N."/>
            <person name="Submissions S."/>
        </authorList>
    </citation>
    <scope>NUCLEOTIDE SEQUENCE [LARGE SCALE GENOMIC DNA]</scope>
    <source>
        <strain evidence="5">DSM 13490</strain>
    </source>
</reference>
<proteinExistence type="predicted"/>
<sequence>MLLKEERNVLVDYGKKLITAGLTKGTGGNISVFNKREGLMAISPSGMDYFETKPEDIVLMNLEGKVVDGFRKPSSEWRMHLIFYQNREDVKAVVHTHSMFATTIATLRWDVPPASYLIAYAGKKVPCAPYATFGTQEIADAAYNTMGKEYNAVLLANHGLIAVGPDMPSAFGIAEIIEMVCEIYYRAKCVGEPTILSDDEMDLMLEKFKTYGQK</sequence>
<evidence type="ECO:0000259" key="3">
    <source>
        <dbReference type="SMART" id="SM01007"/>
    </source>
</evidence>
<organism evidence="4 5">
    <name type="scientific">Acetomicrobium thermoterrenum DSM 13490</name>
    <dbReference type="NCBI Taxonomy" id="1120987"/>
    <lineage>
        <taxon>Bacteria</taxon>
        <taxon>Thermotogati</taxon>
        <taxon>Synergistota</taxon>
        <taxon>Synergistia</taxon>
        <taxon>Synergistales</taxon>
        <taxon>Acetomicrobiaceae</taxon>
        <taxon>Acetomicrobium</taxon>
    </lineage>
</organism>
<dbReference type="GO" id="GO:0005829">
    <property type="term" value="C:cytosol"/>
    <property type="evidence" value="ECO:0007669"/>
    <property type="project" value="TreeGrafter"/>
</dbReference>
<keyword evidence="1" id="KW-0479">Metal-binding</keyword>
<keyword evidence="5" id="KW-1185">Reference proteome</keyword>
<dbReference type="GO" id="GO:0019323">
    <property type="term" value="P:pentose catabolic process"/>
    <property type="evidence" value="ECO:0007669"/>
    <property type="project" value="TreeGrafter"/>
</dbReference>
<protein>
    <submittedName>
        <fullName evidence="4">L-fuculose 1-phosphate aldolase</fullName>
    </submittedName>
</protein>
<dbReference type="SUPFAM" id="SSF53639">
    <property type="entry name" value="AraD/HMP-PK domain-like"/>
    <property type="match status" value="1"/>
</dbReference>
<dbReference type="Gene3D" id="3.40.225.10">
    <property type="entry name" value="Class II aldolase/adducin N-terminal domain"/>
    <property type="match status" value="1"/>
</dbReference>
<evidence type="ECO:0000256" key="1">
    <source>
        <dbReference type="ARBA" id="ARBA00022723"/>
    </source>
</evidence>
<evidence type="ECO:0000313" key="4">
    <source>
        <dbReference type="EMBL" id="SDY01066.1"/>
    </source>
</evidence>
<dbReference type="InterPro" id="IPR001303">
    <property type="entry name" value="Aldolase_II/adducin_N"/>
</dbReference>
<dbReference type="Proteomes" id="UP000199266">
    <property type="component" value="Unassembled WGS sequence"/>
</dbReference>
<dbReference type="PANTHER" id="PTHR22789:SF0">
    <property type="entry name" value="3-OXO-TETRONATE 4-PHOSPHATE DECARBOXYLASE-RELATED"/>
    <property type="match status" value="1"/>
</dbReference>
<dbReference type="PANTHER" id="PTHR22789">
    <property type="entry name" value="FUCULOSE PHOSPHATE ALDOLASE"/>
    <property type="match status" value="1"/>
</dbReference>
<dbReference type="NCBIfam" id="NF005302">
    <property type="entry name" value="PRK06833.1"/>
    <property type="match status" value="1"/>
</dbReference>
<keyword evidence="2" id="KW-0456">Lyase</keyword>